<dbReference type="Gene3D" id="3.20.20.140">
    <property type="entry name" value="Metal-dependent hydrolases"/>
    <property type="match status" value="1"/>
</dbReference>
<dbReference type="SUPFAM" id="SSF51556">
    <property type="entry name" value="Metallo-dependent hydrolases"/>
    <property type="match status" value="1"/>
</dbReference>
<protein>
    <submittedName>
        <fullName evidence="4">Amidohydrolase</fullName>
    </submittedName>
</protein>
<dbReference type="Gene3D" id="2.30.40.10">
    <property type="entry name" value="Urease, subunit C, domain 1"/>
    <property type="match status" value="1"/>
</dbReference>
<dbReference type="SUPFAM" id="SSF51338">
    <property type="entry name" value="Composite domain of metallo-dependent hydrolases"/>
    <property type="match status" value="1"/>
</dbReference>
<comment type="caution">
    <text evidence="4">The sequence shown here is derived from an EMBL/GenBank/DDBJ whole genome shotgun (WGS) entry which is preliminary data.</text>
</comment>
<organism evidence="4 5">
    <name type="scientific">Candidatus Scatocola faecipullorum</name>
    <dbReference type="NCBI Taxonomy" id="2840917"/>
    <lineage>
        <taxon>Bacteria</taxon>
        <taxon>Pseudomonadati</taxon>
        <taxon>Pseudomonadota</taxon>
        <taxon>Alphaproteobacteria</taxon>
        <taxon>Rhodospirillales</taxon>
        <taxon>Rhodospirillaceae</taxon>
        <taxon>Rhodospirillaceae incertae sedis</taxon>
        <taxon>Candidatus Scatocola</taxon>
    </lineage>
</organism>
<dbReference type="GO" id="GO:0016810">
    <property type="term" value="F:hydrolase activity, acting on carbon-nitrogen (but not peptide) bonds"/>
    <property type="evidence" value="ECO:0007669"/>
    <property type="project" value="InterPro"/>
</dbReference>
<proteinExistence type="inferred from homology"/>
<dbReference type="PANTHER" id="PTHR43794:SF11">
    <property type="entry name" value="AMIDOHYDROLASE-RELATED DOMAIN-CONTAINING PROTEIN"/>
    <property type="match status" value="1"/>
</dbReference>
<dbReference type="CDD" id="cd01298">
    <property type="entry name" value="ATZ_TRZ_like"/>
    <property type="match status" value="1"/>
</dbReference>
<dbReference type="PANTHER" id="PTHR43794">
    <property type="entry name" value="AMINOHYDROLASE SSNA-RELATED"/>
    <property type="match status" value="1"/>
</dbReference>
<dbReference type="EMBL" id="DVNC01000002">
    <property type="protein sequence ID" value="HIU52464.1"/>
    <property type="molecule type" value="Genomic_DNA"/>
</dbReference>
<keyword evidence="2" id="KW-0378">Hydrolase</keyword>
<evidence type="ECO:0000256" key="1">
    <source>
        <dbReference type="ARBA" id="ARBA00006745"/>
    </source>
</evidence>
<name>A0A9D1M2M1_9PROT</name>
<comment type="similarity">
    <text evidence="1">Belongs to the metallo-dependent hydrolases superfamily. ATZ/TRZ family.</text>
</comment>
<sequence length="426" mass="47210">MSILIKNISHNNQICDIFIENSRFARIAPQLEQTADTVIDGSGHAILPGFYNTHTHAAMSILRGFGDNKPLFEWLSEDIWPVENQLTADDIYIASKLAILEMIKSGTVFFSDMYFFPEATIRAIDEMGIRAAVSVVEMDMFDPERTKEKQKLTLNWLQQPNPCPDRLIKAVSCHAVYTVSEELFKWTAELAHEQGLHLHIHACETDKEVCDCRGKYSVSPIVKFAEWNLLGPKTVLAHAIHLDDEDIKLIKQSGTFLTTNPASNLKLVSGLFPFQKLQQELPGKITLGTDGASSNNNLSMLEEMKIFSLVSKWQAQNALAGLDKDIFAAATRNGARAFGLNAGIIAEGALADCILVDLNNPFITPCYNLLSNMVYAADSSCISDVICNGRILMRNRKVPGEEQIIADAHKLAVRIKNIKPVPNAVP</sequence>
<evidence type="ECO:0000259" key="3">
    <source>
        <dbReference type="Pfam" id="PF01979"/>
    </source>
</evidence>
<dbReference type="InterPro" id="IPR006680">
    <property type="entry name" value="Amidohydro-rel"/>
</dbReference>
<gene>
    <name evidence="4" type="ORF">IAD20_00095</name>
</gene>
<reference evidence="4" key="2">
    <citation type="journal article" date="2021" name="PeerJ">
        <title>Extensive microbial diversity within the chicken gut microbiome revealed by metagenomics and culture.</title>
        <authorList>
            <person name="Gilroy R."/>
            <person name="Ravi A."/>
            <person name="Getino M."/>
            <person name="Pursley I."/>
            <person name="Horton D.L."/>
            <person name="Alikhan N.F."/>
            <person name="Baker D."/>
            <person name="Gharbi K."/>
            <person name="Hall N."/>
            <person name="Watson M."/>
            <person name="Adriaenssens E.M."/>
            <person name="Foster-Nyarko E."/>
            <person name="Jarju S."/>
            <person name="Secka A."/>
            <person name="Antonio M."/>
            <person name="Oren A."/>
            <person name="Chaudhuri R.R."/>
            <person name="La Ragione R."/>
            <person name="Hildebrand F."/>
            <person name="Pallen M.J."/>
        </authorList>
    </citation>
    <scope>NUCLEOTIDE SEQUENCE</scope>
    <source>
        <strain evidence="4">ChiW3-316</strain>
    </source>
</reference>
<dbReference type="InterPro" id="IPR011059">
    <property type="entry name" value="Metal-dep_hydrolase_composite"/>
</dbReference>
<dbReference type="InterPro" id="IPR032466">
    <property type="entry name" value="Metal_Hydrolase"/>
</dbReference>
<dbReference type="InterPro" id="IPR050287">
    <property type="entry name" value="MTA/SAH_deaminase"/>
</dbReference>
<evidence type="ECO:0000313" key="4">
    <source>
        <dbReference type="EMBL" id="HIU52464.1"/>
    </source>
</evidence>
<dbReference type="Pfam" id="PF01979">
    <property type="entry name" value="Amidohydro_1"/>
    <property type="match status" value="1"/>
</dbReference>
<evidence type="ECO:0000256" key="2">
    <source>
        <dbReference type="ARBA" id="ARBA00022801"/>
    </source>
</evidence>
<dbReference type="Proteomes" id="UP000824107">
    <property type="component" value="Unassembled WGS sequence"/>
</dbReference>
<dbReference type="AlphaFoldDB" id="A0A9D1M2M1"/>
<reference evidence="4" key="1">
    <citation type="submission" date="2020-10" db="EMBL/GenBank/DDBJ databases">
        <authorList>
            <person name="Gilroy R."/>
        </authorList>
    </citation>
    <scope>NUCLEOTIDE SEQUENCE</scope>
    <source>
        <strain evidence="4">ChiW3-316</strain>
    </source>
</reference>
<accession>A0A9D1M2M1</accession>
<feature type="domain" description="Amidohydrolase-related" evidence="3">
    <location>
        <begin position="46"/>
        <end position="391"/>
    </location>
</feature>
<evidence type="ECO:0000313" key="5">
    <source>
        <dbReference type="Proteomes" id="UP000824107"/>
    </source>
</evidence>